<dbReference type="RefSeq" id="WP_203833612.1">
    <property type="nucleotide sequence ID" value="NZ_BOME01000004.1"/>
</dbReference>
<comment type="caution">
    <text evidence="1">The sequence shown here is derived from an EMBL/GenBank/DDBJ whole genome shotgun (WGS) entry which is preliminary data.</text>
</comment>
<name>A0A7W5AAQ8_9ACTN</name>
<dbReference type="AlphaFoldDB" id="A0A7W5AAQ8"/>
<proteinExistence type="predicted"/>
<evidence type="ECO:0000313" key="2">
    <source>
        <dbReference type="Proteomes" id="UP000590749"/>
    </source>
</evidence>
<dbReference type="Proteomes" id="UP000590749">
    <property type="component" value="Unassembled WGS sequence"/>
</dbReference>
<reference evidence="1 2" key="1">
    <citation type="submission" date="2020-08" db="EMBL/GenBank/DDBJ databases">
        <title>Genomic Encyclopedia of Type Strains, Phase III (KMG-III): the genomes of soil and plant-associated and newly described type strains.</title>
        <authorList>
            <person name="Whitman W."/>
        </authorList>
    </citation>
    <scope>NUCLEOTIDE SEQUENCE [LARGE SCALE GENOMIC DNA]</scope>
    <source>
        <strain evidence="1 2">CECT 3287</strain>
    </source>
</reference>
<accession>A0A7W5AAQ8</accession>
<sequence length="189" mass="21328">MMIWGLSRTIHPGESVRKQFRWSASRWLTSAIMVLVTTAAGLVLTSSPASASVYHSTLQLCTPGDDRVVIPMGKTWSFSPVHATSDFTVDANDYSFRTCSWTGTNHTYEYKCGREDANGWTINLVARWSGSEHDRVVHQVVCDRQVHRISWNRTHRNSAAVHFHLWAPSGSGCDSSCNSYLYEWWAKVS</sequence>
<gene>
    <name evidence="1" type="ORF">FHR83_000456</name>
</gene>
<dbReference type="EMBL" id="JACHXF010000001">
    <property type="protein sequence ID" value="MBB3092822.1"/>
    <property type="molecule type" value="Genomic_DNA"/>
</dbReference>
<keyword evidence="2" id="KW-1185">Reference proteome</keyword>
<organism evidence="1 2">
    <name type="scientific">Actinoplanes campanulatus</name>
    <dbReference type="NCBI Taxonomy" id="113559"/>
    <lineage>
        <taxon>Bacteria</taxon>
        <taxon>Bacillati</taxon>
        <taxon>Actinomycetota</taxon>
        <taxon>Actinomycetes</taxon>
        <taxon>Micromonosporales</taxon>
        <taxon>Micromonosporaceae</taxon>
        <taxon>Actinoplanes</taxon>
    </lineage>
</organism>
<protein>
    <submittedName>
        <fullName evidence="1">Uncharacterized protein</fullName>
    </submittedName>
</protein>
<evidence type="ECO:0000313" key="1">
    <source>
        <dbReference type="EMBL" id="MBB3092822.1"/>
    </source>
</evidence>